<organism evidence="1">
    <name type="scientific">termite gut metagenome</name>
    <dbReference type="NCBI Taxonomy" id="433724"/>
    <lineage>
        <taxon>unclassified sequences</taxon>
        <taxon>metagenomes</taxon>
        <taxon>organismal metagenomes</taxon>
    </lineage>
</organism>
<protein>
    <submittedName>
        <fullName evidence="1">Uncharacterized protein</fullName>
    </submittedName>
</protein>
<evidence type="ECO:0000313" key="1">
    <source>
        <dbReference type="EMBL" id="KAA6329760.1"/>
    </source>
</evidence>
<accession>A0A5J4R9I9</accession>
<dbReference type="EMBL" id="SNRY01001599">
    <property type="protein sequence ID" value="KAA6329760.1"/>
    <property type="molecule type" value="Genomic_DNA"/>
</dbReference>
<sequence>MENEKQTSPLSEEVTVNKVLIGILLKLRECEQEFYEQMEIIDKQNSNERDAEKEGKFYAGISDCMASVGYYIGDCVKPFKKKQF</sequence>
<gene>
    <name evidence="1" type="ORF">EZS27_021463</name>
</gene>
<reference evidence="1" key="1">
    <citation type="submission" date="2019-03" db="EMBL/GenBank/DDBJ databases">
        <title>Single cell metagenomics reveals metabolic interactions within the superorganism composed of flagellate Streblomastix strix and complex community of Bacteroidetes bacteria on its surface.</title>
        <authorList>
            <person name="Treitli S.C."/>
            <person name="Kolisko M."/>
            <person name="Husnik F."/>
            <person name="Keeling P."/>
            <person name="Hampl V."/>
        </authorList>
    </citation>
    <scope>NUCLEOTIDE SEQUENCE</scope>
    <source>
        <strain evidence="1">STM</strain>
    </source>
</reference>
<comment type="caution">
    <text evidence="1">The sequence shown here is derived from an EMBL/GenBank/DDBJ whole genome shotgun (WGS) entry which is preliminary data.</text>
</comment>
<dbReference type="AlphaFoldDB" id="A0A5J4R9I9"/>
<name>A0A5J4R9I9_9ZZZZ</name>
<proteinExistence type="predicted"/>